<dbReference type="PANTHER" id="PTHR48048">
    <property type="entry name" value="GLYCOSYLTRANSFERASE"/>
    <property type="match status" value="1"/>
</dbReference>
<comment type="similarity">
    <text evidence="1">Belongs to the UDP-glycosyltransferase family.</text>
</comment>
<dbReference type="PANTHER" id="PTHR48048:SF81">
    <property type="entry name" value="GLYCOSYLTRANSFERASE"/>
    <property type="match status" value="1"/>
</dbReference>
<dbReference type="GO" id="GO:0035251">
    <property type="term" value="F:UDP-glucosyltransferase activity"/>
    <property type="evidence" value="ECO:0007669"/>
    <property type="project" value="InterPro"/>
</dbReference>
<evidence type="ECO:0000256" key="2">
    <source>
        <dbReference type="ARBA" id="ARBA00022679"/>
    </source>
</evidence>
<dbReference type="GeneID" id="106762880"/>
<dbReference type="Proteomes" id="UP000087766">
    <property type="component" value="Chromosome 5"/>
</dbReference>
<dbReference type="RefSeq" id="XP_014502475.1">
    <property type="nucleotide sequence ID" value="XM_014646989.2"/>
</dbReference>
<evidence type="ECO:0000256" key="1">
    <source>
        <dbReference type="ARBA" id="ARBA00009995"/>
    </source>
</evidence>
<dbReference type="Gramene" id="Vradi05g02920.1">
    <property type="protein sequence ID" value="Vradi05g02920.1"/>
    <property type="gene ID" value="Vradi05g02920"/>
</dbReference>
<accession>A0A1S3U8X5</accession>
<dbReference type="AlphaFoldDB" id="A0A1S3U8X5"/>
<dbReference type="InterPro" id="IPR002213">
    <property type="entry name" value="UDP_glucos_trans"/>
</dbReference>
<dbReference type="SMR" id="A0A1S3U8X5"/>
<dbReference type="KEGG" id="vra:106762880"/>
<sequence>MTTFEVVFIATPALGNIAPLVEFANLLTKHDPRFSATVLTIFMPQRPLINTYVQSRASSPANLRILHLPTVDPPPPDQYQSSIAFLSLHLQNHKHHVKNALLNLLPSNSDSPVRLAAVFIDMFCSSLIDVAAELSVPCYLFFASPASFLGFTLHLPRPDSLDSESEFSIPSFKNPVPKSVLPSFVLDANDASSWFSYHARRYRETKGIVVNTLGELEPHALQSLHDDLLLPRVYPIGPVVDLAGSARWDPNPVQYKRIMEWLDRQPAASVVLLCFGSMGSMRTDQVEQIAIGLERAGVRFIWALREPPKAQLEDPRDYLNEVDVLPDGFLKRTAGIGLVCGWVPQAKVLGHEAVGGFVSHCGWNSILESLWHGVVVATWPVYAEQHLNAFQMIRELGLAVEISVDYRVGGDLVRAEAVEKGVRSLMEDSDELRGKVKEMSEKCKSALMEKGSSYNNLVTLIQELTLTT</sequence>
<dbReference type="Pfam" id="PF00201">
    <property type="entry name" value="UDPGT"/>
    <property type="match status" value="1"/>
</dbReference>
<dbReference type="CDD" id="cd03784">
    <property type="entry name" value="GT1_Gtf-like"/>
    <property type="match status" value="1"/>
</dbReference>
<keyword evidence="3" id="KW-1185">Reference proteome</keyword>
<evidence type="ECO:0000313" key="4">
    <source>
        <dbReference type="RefSeq" id="XP_014502475.1"/>
    </source>
</evidence>
<name>A0A1S3U8X5_VIGRR</name>
<gene>
    <name evidence="4 5" type="primary">LOC106762880</name>
</gene>
<keyword evidence="2" id="KW-0808">Transferase</keyword>
<reference evidence="3" key="1">
    <citation type="journal article" date="2014" name="Nat. Commun.">
        <title>Genome sequence of mungbean and insights into evolution within Vigna species.</title>
        <authorList>
            <person name="Kang Y.J."/>
            <person name="Kim S.K."/>
            <person name="Kim M.Y."/>
            <person name="Lestari P."/>
            <person name="Kim K.H."/>
            <person name="Ha B.K."/>
            <person name="Jun T.H."/>
            <person name="Hwang W.J."/>
            <person name="Lee T."/>
            <person name="Lee J."/>
            <person name="Shim S."/>
            <person name="Yoon M.Y."/>
            <person name="Jang Y.E."/>
            <person name="Han K.S."/>
            <person name="Taeprayoon P."/>
            <person name="Yoon N."/>
            <person name="Somta P."/>
            <person name="Tanya P."/>
            <person name="Kim K.S."/>
            <person name="Gwag J.G."/>
            <person name="Moon J.K."/>
            <person name="Lee Y.H."/>
            <person name="Park B.S."/>
            <person name="Bombarely A."/>
            <person name="Doyle J.J."/>
            <person name="Jackson S.A."/>
            <person name="Schafleitner R."/>
            <person name="Srinives P."/>
            <person name="Varshney R.K."/>
            <person name="Lee S.H."/>
        </authorList>
    </citation>
    <scope>NUCLEOTIDE SEQUENCE [LARGE SCALE GENOMIC DNA]</scope>
    <source>
        <strain evidence="3">cv. VC1973A</strain>
    </source>
</reference>
<organism evidence="4">
    <name type="scientific">Vigna radiata var. radiata</name>
    <name type="common">Mung bean</name>
    <name type="synonym">Phaseolus aureus</name>
    <dbReference type="NCBI Taxonomy" id="3916"/>
    <lineage>
        <taxon>Eukaryota</taxon>
        <taxon>Viridiplantae</taxon>
        <taxon>Streptophyta</taxon>
        <taxon>Embryophyta</taxon>
        <taxon>Tracheophyta</taxon>
        <taxon>Spermatophyta</taxon>
        <taxon>Magnoliopsida</taxon>
        <taxon>eudicotyledons</taxon>
        <taxon>Gunneridae</taxon>
        <taxon>Pentapetalae</taxon>
        <taxon>rosids</taxon>
        <taxon>fabids</taxon>
        <taxon>Fabales</taxon>
        <taxon>Fabaceae</taxon>
        <taxon>Papilionoideae</taxon>
        <taxon>50 kb inversion clade</taxon>
        <taxon>NPAAA clade</taxon>
        <taxon>indigoferoid/millettioid clade</taxon>
        <taxon>Phaseoleae</taxon>
        <taxon>Vigna</taxon>
    </lineage>
</organism>
<dbReference type="FunFam" id="3.40.50.2000:FF:000056">
    <property type="entry name" value="Glycosyltransferase"/>
    <property type="match status" value="1"/>
</dbReference>
<dbReference type="InterPro" id="IPR050481">
    <property type="entry name" value="UDP-glycosyltransf_plant"/>
</dbReference>
<dbReference type="SUPFAM" id="SSF53756">
    <property type="entry name" value="UDP-Glycosyltransferase/glycogen phosphorylase"/>
    <property type="match status" value="1"/>
</dbReference>
<dbReference type="RefSeq" id="XP_014502476.1">
    <property type="nucleotide sequence ID" value="XM_014646990.2"/>
</dbReference>
<protein>
    <submittedName>
        <fullName evidence="4 5">UDP-glycosyltransferase 43</fullName>
    </submittedName>
</protein>
<dbReference type="Gene3D" id="3.40.50.2000">
    <property type="entry name" value="Glycogen Phosphorylase B"/>
    <property type="match status" value="2"/>
</dbReference>
<reference evidence="4 5" key="2">
    <citation type="submission" date="2023-09" db="UniProtKB">
        <authorList>
            <consortium name="RefSeq"/>
        </authorList>
    </citation>
    <scope>IDENTIFICATION</scope>
    <source>
        <tissue evidence="4 5">Leaf</tissue>
    </source>
</reference>
<dbReference type="OrthoDB" id="5835829at2759"/>
<evidence type="ECO:0000313" key="3">
    <source>
        <dbReference type="Proteomes" id="UP000087766"/>
    </source>
</evidence>
<proteinExistence type="inferred from homology"/>
<evidence type="ECO:0000313" key="5">
    <source>
        <dbReference type="RefSeq" id="XP_014502476.1"/>
    </source>
</evidence>